<gene>
    <name evidence="3" type="ORF">EJB05_28788</name>
</gene>
<sequence length="136" mass="14494">MALLPLLLLLVCLTASAAPAPKRPPATALFVLGAGMFRAGAAVEQQLRMTAETLQLKAAARGERRRCDRASGEKGQRGRAAIGKSPDFLMSELGTMNKTEEGTEANNETKGEANNETEGDKKAAWEKKGADDDHVE</sequence>
<keyword evidence="4" id="KW-1185">Reference proteome</keyword>
<reference evidence="3 4" key="1">
    <citation type="journal article" date="2019" name="Sci. Rep.">
        <title>A high-quality genome of Eragrostis curvula grass provides insights into Poaceae evolution and supports new strategies to enhance forage quality.</title>
        <authorList>
            <person name="Carballo J."/>
            <person name="Santos B.A.C.M."/>
            <person name="Zappacosta D."/>
            <person name="Garbus I."/>
            <person name="Selva J.P."/>
            <person name="Gallo C.A."/>
            <person name="Diaz A."/>
            <person name="Albertini E."/>
            <person name="Caccamo M."/>
            <person name="Echenique V."/>
        </authorList>
    </citation>
    <scope>NUCLEOTIDE SEQUENCE [LARGE SCALE GENOMIC DNA]</scope>
    <source>
        <strain evidence="4">cv. Victoria</strain>
        <tissue evidence="3">Leaf</tissue>
    </source>
</reference>
<feature type="compositionally biased region" description="Basic and acidic residues" evidence="1">
    <location>
        <begin position="107"/>
        <end position="136"/>
    </location>
</feature>
<dbReference type="Proteomes" id="UP000324897">
    <property type="component" value="Chromosome 2"/>
</dbReference>
<dbReference type="Gramene" id="TVU26251">
    <property type="protein sequence ID" value="TVU26251"/>
    <property type="gene ID" value="EJB05_28788"/>
</dbReference>
<comment type="caution">
    <text evidence="3">The sequence shown here is derived from an EMBL/GenBank/DDBJ whole genome shotgun (WGS) entry which is preliminary data.</text>
</comment>
<accession>A0A5J9USI7</accession>
<dbReference type="EMBL" id="RWGY01000013">
    <property type="protein sequence ID" value="TVU26251.1"/>
    <property type="molecule type" value="Genomic_DNA"/>
</dbReference>
<organism evidence="3 4">
    <name type="scientific">Eragrostis curvula</name>
    <name type="common">weeping love grass</name>
    <dbReference type="NCBI Taxonomy" id="38414"/>
    <lineage>
        <taxon>Eukaryota</taxon>
        <taxon>Viridiplantae</taxon>
        <taxon>Streptophyta</taxon>
        <taxon>Embryophyta</taxon>
        <taxon>Tracheophyta</taxon>
        <taxon>Spermatophyta</taxon>
        <taxon>Magnoliopsida</taxon>
        <taxon>Liliopsida</taxon>
        <taxon>Poales</taxon>
        <taxon>Poaceae</taxon>
        <taxon>PACMAD clade</taxon>
        <taxon>Chloridoideae</taxon>
        <taxon>Eragrostideae</taxon>
        <taxon>Eragrostidinae</taxon>
        <taxon>Eragrostis</taxon>
    </lineage>
</organism>
<evidence type="ECO:0000256" key="1">
    <source>
        <dbReference type="SAM" id="MobiDB-lite"/>
    </source>
</evidence>
<feature type="chain" id="PRO_5023934727" evidence="2">
    <location>
        <begin position="18"/>
        <end position="136"/>
    </location>
</feature>
<dbReference type="AlphaFoldDB" id="A0A5J9USI7"/>
<evidence type="ECO:0000313" key="4">
    <source>
        <dbReference type="Proteomes" id="UP000324897"/>
    </source>
</evidence>
<protein>
    <submittedName>
        <fullName evidence="3">Uncharacterized protein</fullName>
    </submittedName>
</protein>
<keyword evidence="2" id="KW-0732">Signal</keyword>
<feature type="compositionally biased region" description="Basic and acidic residues" evidence="1">
    <location>
        <begin position="60"/>
        <end position="76"/>
    </location>
</feature>
<feature type="region of interest" description="Disordered" evidence="1">
    <location>
        <begin position="60"/>
        <end position="136"/>
    </location>
</feature>
<name>A0A5J9USI7_9POAL</name>
<evidence type="ECO:0000313" key="3">
    <source>
        <dbReference type="EMBL" id="TVU26251.1"/>
    </source>
</evidence>
<evidence type="ECO:0000256" key="2">
    <source>
        <dbReference type="SAM" id="SignalP"/>
    </source>
</evidence>
<feature type="non-terminal residue" evidence="3">
    <location>
        <position position="1"/>
    </location>
</feature>
<feature type="signal peptide" evidence="2">
    <location>
        <begin position="1"/>
        <end position="17"/>
    </location>
</feature>
<proteinExistence type="predicted"/>